<keyword evidence="1" id="KW-1133">Transmembrane helix</keyword>
<geneLocation type="plasmid" evidence="2 3">
    <name>P2</name>
</geneLocation>
<reference evidence="2" key="1">
    <citation type="submission" date="2022-05" db="EMBL/GenBank/DDBJ databases">
        <authorList>
            <person name="Pothier F. J."/>
        </authorList>
    </citation>
    <scope>NUCLEOTIDE SEQUENCE</scope>
    <source>
        <strain evidence="2">DAPP-PG734</strain>
        <plasmid evidence="2">P2</plasmid>
    </source>
</reference>
<evidence type="ECO:0000313" key="3">
    <source>
        <dbReference type="Proteomes" id="UP001158961"/>
    </source>
</evidence>
<keyword evidence="2" id="KW-0614">Plasmid</keyword>
<evidence type="ECO:0000313" key="2">
    <source>
        <dbReference type="EMBL" id="CAH6374878.1"/>
    </source>
</evidence>
<dbReference type="AlphaFoldDB" id="A0AAN2FH31"/>
<organism evidence="2 3">
    <name type="scientific">Enterobacter agglomerans</name>
    <name type="common">Erwinia herbicola</name>
    <name type="synonym">Pantoea agglomerans</name>
    <dbReference type="NCBI Taxonomy" id="549"/>
    <lineage>
        <taxon>Bacteria</taxon>
        <taxon>Pseudomonadati</taxon>
        <taxon>Pseudomonadota</taxon>
        <taxon>Gammaproteobacteria</taxon>
        <taxon>Enterobacterales</taxon>
        <taxon>Erwiniaceae</taxon>
        <taxon>Pantoea</taxon>
        <taxon>Pantoea agglomerans group</taxon>
    </lineage>
</organism>
<feature type="transmembrane region" description="Helical" evidence="1">
    <location>
        <begin position="35"/>
        <end position="57"/>
    </location>
</feature>
<sequence length="70" mass="7680">MNRLPLIITLFMAGIIFNCLRQLLAWSVSFTYDVLAGVSVACLVLVALGLLAELIAWRRSRGGRGGHHEV</sequence>
<name>A0AAN2FH31_ENTAG</name>
<dbReference type="RefSeq" id="WP_031590766.1">
    <property type="nucleotide sequence ID" value="NZ_JNVA01000006.1"/>
</dbReference>
<protein>
    <submittedName>
        <fullName evidence="2">Major facilitator superfamily MFS_1</fullName>
    </submittedName>
</protein>
<gene>
    <name evidence="2" type="ORF">DAPPPG734_23830</name>
</gene>
<accession>A0AAN2FH31</accession>
<proteinExistence type="predicted"/>
<keyword evidence="1" id="KW-0812">Transmembrane</keyword>
<evidence type="ECO:0000256" key="1">
    <source>
        <dbReference type="SAM" id="Phobius"/>
    </source>
</evidence>
<dbReference type="EMBL" id="OW970317">
    <property type="protein sequence ID" value="CAH6374878.1"/>
    <property type="molecule type" value="Genomic_DNA"/>
</dbReference>
<keyword evidence="1" id="KW-0472">Membrane</keyword>
<dbReference type="Proteomes" id="UP001158961">
    <property type="component" value="Plasmid P2"/>
</dbReference>